<protein>
    <submittedName>
        <fullName evidence="4">Ribonuclease</fullName>
    </submittedName>
</protein>
<feature type="chain" id="PRO_5045680871" evidence="3">
    <location>
        <begin position="22"/>
        <end position="233"/>
    </location>
</feature>
<sequence length="233" mass="25489">MTGATLIRILLALPVLMLAVACTDDGAPPARAETTGANRTAPAGSGFDFYVLALSWSPAYCLVEGDRANRQQCAEDRDLGFVVHGLWPQYETGYPEFCPSREPDRVPSSLGRDYLDIVPTMGLIGHQWRKHGSCSGLSQADYLKTLRAARERVSIPAAFALETLPAEIDALEAEDAFIAANPGMKRDTIAVRCERGYLREIRICMTPSLDYRACPEVDRAGCKIKNLTVPEPD</sequence>
<organism evidence="4 5">
    <name type="scientific">Hoeflea alexandrii</name>
    <dbReference type="NCBI Taxonomy" id="288436"/>
    <lineage>
        <taxon>Bacteria</taxon>
        <taxon>Pseudomonadati</taxon>
        <taxon>Pseudomonadota</taxon>
        <taxon>Alphaproteobacteria</taxon>
        <taxon>Hyphomicrobiales</taxon>
        <taxon>Rhizobiaceae</taxon>
        <taxon>Hoeflea</taxon>
    </lineage>
</organism>
<dbReference type="SUPFAM" id="SSF55895">
    <property type="entry name" value="Ribonuclease Rh-like"/>
    <property type="match status" value="1"/>
</dbReference>
<dbReference type="InterPro" id="IPR039378">
    <property type="entry name" value="RNase_T2_prok"/>
</dbReference>
<dbReference type="PANTHER" id="PTHR11240:SF22">
    <property type="entry name" value="RIBONUCLEASE T2"/>
    <property type="match status" value="1"/>
</dbReference>
<dbReference type="CDD" id="cd01062">
    <property type="entry name" value="RNase_T2_prok"/>
    <property type="match status" value="1"/>
</dbReference>
<dbReference type="InterPro" id="IPR018188">
    <property type="entry name" value="RNase_T2_His_AS_1"/>
</dbReference>
<dbReference type="Gene3D" id="3.90.730.10">
    <property type="entry name" value="Ribonuclease T2-like"/>
    <property type="match status" value="1"/>
</dbReference>
<dbReference type="Pfam" id="PF00445">
    <property type="entry name" value="Ribonuclease_T2"/>
    <property type="match status" value="1"/>
</dbReference>
<evidence type="ECO:0000256" key="3">
    <source>
        <dbReference type="SAM" id="SignalP"/>
    </source>
</evidence>
<keyword evidence="5" id="KW-1185">Reference proteome</keyword>
<dbReference type="PANTHER" id="PTHR11240">
    <property type="entry name" value="RIBONUCLEASE T2"/>
    <property type="match status" value="1"/>
</dbReference>
<comment type="caution">
    <text evidence="4">The sequence shown here is derived from an EMBL/GenBank/DDBJ whole genome shotgun (WGS) entry which is preliminary data.</text>
</comment>
<dbReference type="EMBL" id="JAAAML010000003">
    <property type="protein sequence ID" value="MCO6409991.1"/>
    <property type="molecule type" value="Genomic_DNA"/>
</dbReference>
<evidence type="ECO:0000256" key="1">
    <source>
        <dbReference type="ARBA" id="ARBA00007469"/>
    </source>
</evidence>
<proteinExistence type="inferred from homology"/>
<evidence type="ECO:0000256" key="2">
    <source>
        <dbReference type="RuleBase" id="RU004328"/>
    </source>
</evidence>
<dbReference type="PROSITE" id="PS00530">
    <property type="entry name" value="RNASE_T2_1"/>
    <property type="match status" value="1"/>
</dbReference>
<dbReference type="PROSITE" id="PS00531">
    <property type="entry name" value="RNASE_T2_2"/>
    <property type="match status" value="1"/>
</dbReference>
<evidence type="ECO:0000313" key="4">
    <source>
        <dbReference type="EMBL" id="MCO6409991.1"/>
    </source>
</evidence>
<accession>A0ABT1CUV9</accession>
<dbReference type="Proteomes" id="UP001320715">
    <property type="component" value="Unassembled WGS sequence"/>
</dbReference>
<comment type="similarity">
    <text evidence="1 2">Belongs to the RNase T2 family.</text>
</comment>
<dbReference type="InterPro" id="IPR033130">
    <property type="entry name" value="RNase_T2_His_AS_2"/>
</dbReference>
<dbReference type="InterPro" id="IPR001568">
    <property type="entry name" value="RNase_T2-like"/>
</dbReference>
<evidence type="ECO:0000313" key="5">
    <source>
        <dbReference type="Proteomes" id="UP001320715"/>
    </source>
</evidence>
<reference evidence="4 5" key="1">
    <citation type="submission" date="2020-01" db="EMBL/GenBank/DDBJ databases">
        <title>Genomes of bacteria type strains.</title>
        <authorList>
            <person name="Chen J."/>
            <person name="Zhu S."/>
            <person name="Yang J."/>
        </authorList>
    </citation>
    <scope>NUCLEOTIDE SEQUENCE [LARGE SCALE GENOMIC DNA]</scope>
    <source>
        <strain evidence="4 5">DSM 16655</strain>
    </source>
</reference>
<feature type="signal peptide" evidence="3">
    <location>
        <begin position="1"/>
        <end position="21"/>
    </location>
</feature>
<name>A0ABT1CUV9_9HYPH</name>
<dbReference type="RefSeq" id="WP_252916735.1">
    <property type="nucleotide sequence ID" value="NZ_JAAAML010000003.1"/>
</dbReference>
<keyword evidence="3" id="KW-0732">Signal</keyword>
<gene>
    <name evidence="4" type="ORF">GTW23_17540</name>
</gene>
<dbReference type="InterPro" id="IPR036430">
    <property type="entry name" value="RNase_T2-like_sf"/>
</dbReference>